<accession>A0AA35W5H2</accession>
<dbReference type="AlphaFoldDB" id="A0AA35W5H2"/>
<sequence length="200" mass="23237">MLFVANRSDRGYSSKVQQLVKRLEKETRGVGEGRVGGGEGRREVKSWRECSQRELERIGPVARSRYLAYEPPSKEVQEKQMESVKRVRERQAQQRTAQQEQLSLGKLVELEKDSELIGQIKAAEARHRIKSLRECYEKQQDEELQWLINSQPTSLEAVRLKTLLRPHPPDHAHSTSIMDPLSHTQRKRCEILIEDDTRIT</sequence>
<dbReference type="InterPro" id="IPR029152">
    <property type="entry name" value="LKAAEAR1"/>
</dbReference>
<protein>
    <submittedName>
        <fullName evidence="1">Protein LKAAEAR1</fullName>
    </submittedName>
</protein>
<evidence type="ECO:0000313" key="1">
    <source>
        <dbReference type="EMBL" id="CAI8000003.1"/>
    </source>
</evidence>
<dbReference type="PANTHER" id="PTHR35665">
    <property type="entry name" value="PROTEIN LKAAEAR1"/>
    <property type="match status" value="1"/>
</dbReference>
<dbReference type="Proteomes" id="UP001174909">
    <property type="component" value="Unassembled WGS sequence"/>
</dbReference>
<name>A0AA35W5H2_GEOBA</name>
<dbReference type="PANTHER" id="PTHR35665:SF1">
    <property type="entry name" value="PROTEIN LKAAEAR1"/>
    <property type="match status" value="1"/>
</dbReference>
<evidence type="ECO:0000313" key="2">
    <source>
        <dbReference type="Proteomes" id="UP001174909"/>
    </source>
</evidence>
<keyword evidence="2" id="KW-1185">Reference proteome</keyword>
<reference evidence="1" key="1">
    <citation type="submission" date="2023-03" db="EMBL/GenBank/DDBJ databases">
        <authorList>
            <person name="Steffen K."/>
            <person name="Cardenas P."/>
        </authorList>
    </citation>
    <scope>NUCLEOTIDE SEQUENCE</scope>
</reference>
<dbReference type="EMBL" id="CASHTH010000391">
    <property type="protein sequence ID" value="CAI8000003.1"/>
    <property type="molecule type" value="Genomic_DNA"/>
</dbReference>
<proteinExistence type="predicted"/>
<organism evidence="1 2">
    <name type="scientific">Geodia barretti</name>
    <name type="common">Barrett's horny sponge</name>
    <dbReference type="NCBI Taxonomy" id="519541"/>
    <lineage>
        <taxon>Eukaryota</taxon>
        <taxon>Metazoa</taxon>
        <taxon>Porifera</taxon>
        <taxon>Demospongiae</taxon>
        <taxon>Heteroscleromorpha</taxon>
        <taxon>Tetractinellida</taxon>
        <taxon>Astrophorina</taxon>
        <taxon>Geodiidae</taxon>
        <taxon>Geodia</taxon>
    </lineage>
</organism>
<dbReference type="Pfam" id="PF15478">
    <property type="entry name" value="LKAAEAR"/>
    <property type="match status" value="1"/>
</dbReference>
<gene>
    <name evidence="1" type="ORF">GBAR_LOCUS2827</name>
</gene>
<comment type="caution">
    <text evidence="1">The sequence shown here is derived from an EMBL/GenBank/DDBJ whole genome shotgun (WGS) entry which is preliminary data.</text>
</comment>